<dbReference type="SUPFAM" id="SSF103247">
    <property type="entry name" value="TT1751-like"/>
    <property type="match status" value="1"/>
</dbReference>
<dbReference type="AlphaFoldDB" id="A0A177CSU7"/>
<dbReference type="InterPro" id="IPR035923">
    <property type="entry name" value="TT1751-like_sf"/>
</dbReference>
<accession>A0A177CSU7</accession>
<dbReference type="OrthoDB" id="5190258at2759"/>
<dbReference type="CDD" id="cd14797">
    <property type="entry name" value="DUF302"/>
    <property type="match status" value="1"/>
</dbReference>
<proteinExistence type="predicted"/>
<name>A0A177CSU7_9PLEO</name>
<dbReference type="Proteomes" id="UP000077069">
    <property type="component" value="Unassembled WGS sequence"/>
</dbReference>
<keyword evidence="3" id="KW-1185">Reference proteome</keyword>
<evidence type="ECO:0000313" key="2">
    <source>
        <dbReference type="EMBL" id="OAG10605.1"/>
    </source>
</evidence>
<dbReference type="Pfam" id="PF03625">
    <property type="entry name" value="DUF302"/>
    <property type="match status" value="1"/>
</dbReference>
<dbReference type="RefSeq" id="XP_018040970.1">
    <property type="nucleotide sequence ID" value="XM_018177758.1"/>
</dbReference>
<gene>
    <name evidence="2" type="ORF">CC84DRAFT_1161509</name>
</gene>
<dbReference type="EMBL" id="KV441549">
    <property type="protein sequence ID" value="OAG10605.1"/>
    <property type="molecule type" value="Genomic_DNA"/>
</dbReference>
<protein>
    <recommendedName>
        <fullName evidence="1">DUF302 domain-containing protein</fullName>
    </recommendedName>
</protein>
<dbReference type="InParanoid" id="A0A177CSU7"/>
<evidence type="ECO:0000259" key="1">
    <source>
        <dbReference type="Pfam" id="PF03625"/>
    </source>
</evidence>
<dbReference type="GeneID" id="28761244"/>
<sequence>MAHHPTAKPQLACEYTATSTTITKLSCHFNDTYDTIIQKFRLQVPLLDISRMRAATKDKEISQAVEASGSPSGFVLFAEYNHAGWMRHFTIHGKPLQRAHRFTFGNPLFALPVLQHSIQAALHIPLDCCFIEELDRKRTKMIVTLPTTFLGSTEVDVDAARHALAEIEGKLLTLVQQLTPQT</sequence>
<evidence type="ECO:0000313" key="3">
    <source>
        <dbReference type="Proteomes" id="UP000077069"/>
    </source>
</evidence>
<feature type="domain" description="DUF302" evidence="1">
    <location>
        <begin position="93"/>
        <end position="142"/>
    </location>
</feature>
<organism evidence="2 3">
    <name type="scientific">Paraphaeosphaeria sporulosa</name>
    <dbReference type="NCBI Taxonomy" id="1460663"/>
    <lineage>
        <taxon>Eukaryota</taxon>
        <taxon>Fungi</taxon>
        <taxon>Dikarya</taxon>
        <taxon>Ascomycota</taxon>
        <taxon>Pezizomycotina</taxon>
        <taxon>Dothideomycetes</taxon>
        <taxon>Pleosporomycetidae</taxon>
        <taxon>Pleosporales</taxon>
        <taxon>Massarineae</taxon>
        <taxon>Didymosphaeriaceae</taxon>
        <taxon>Paraphaeosphaeria</taxon>
    </lineage>
</organism>
<dbReference type="InterPro" id="IPR005180">
    <property type="entry name" value="DUF302"/>
</dbReference>
<dbReference type="Gene3D" id="3.30.310.70">
    <property type="entry name" value="TT1751-like domain"/>
    <property type="match status" value="1"/>
</dbReference>
<reference evidence="2 3" key="1">
    <citation type="submission" date="2016-05" db="EMBL/GenBank/DDBJ databases">
        <title>Comparative analysis of secretome profiles of manganese(II)-oxidizing ascomycete fungi.</title>
        <authorList>
            <consortium name="DOE Joint Genome Institute"/>
            <person name="Zeiner C.A."/>
            <person name="Purvine S.O."/>
            <person name="Zink E.M."/>
            <person name="Wu S."/>
            <person name="Pasa-Tolic L."/>
            <person name="Chaput D.L."/>
            <person name="Haridas S."/>
            <person name="Grigoriev I.V."/>
            <person name="Santelli C.M."/>
            <person name="Hansel C.M."/>
        </authorList>
    </citation>
    <scope>NUCLEOTIDE SEQUENCE [LARGE SCALE GENOMIC DNA]</scope>
    <source>
        <strain evidence="2 3">AP3s5-JAC2a</strain>
    </source>
</reference>